<accession>A0A7W1WRP9</accession>
<dbReference type="Gene3D" id="1.20.120.450">
    <property type="entry name" value="dinb family like domain"/>
    <property type="match status" value="1"/>
</dbReference>
<evidence type="ECO:0000313" key="4">
    <source>
        <dbReference type="Proteomes" id="UP000535491"/>
    </source>
</evidence>
<reference evidence="3 4" key="1">
    <citation type="submission" date="2020-07" db="EMBL/GenBank/DDBJ databases">
        <authorList>
            <person name="Feng H."/>
        </authorList>
    </citation>
    <scope>NUCLEOTIDE SEQUENCE [LARGE SCALE GENOMIC DNA]</scope>
    <source>
        <strain evidence="4">s-10</strain>
    </source>
</reference>
<dbReference type="Pfam" id="PF12867">
    <property type="entry name" value="DinB_2"/>
    <property type="match status" value="1"/>
</dbReference>
<feature type="compositionally biased region" description="Polar residues" evidence="1">
    <location>
        <begin position="9"/>
        <end position="33"/>
    </location>
</feature>
<feature type="region of interest" description="Disordered" evidence="1">
    <location>
        <begin position="1"/>
        <end position="34"/>
    </location>
</feature>
<protein>
    <submittedName>
        <fullName evidence="3">DinB family protein</fullName>
    </submittedName>
</protein>
<proteinExistence type="predicted"/>
<feature type="domain" description="DinB-like" evidence="2">
    <location>
        <begin position="60"/>
        <end position="181"/>
    </location>
</feature>
<dbReference type="SUPFAM" id="SSF109854">
    <property type="entry name" value="DinB/YfiT-like putative metalloenzymes"/>
    <property type="match status" value="1"/>
</dbReference>
<sequence>MEKRPIQKENPNLFSGTDPNSSWQNSSKNTKQTNDSKKELLLDLLTICHNEASWFPPLSVVLDGLTVEQAMWCDHTDTNSIWQIVNHLVFWNTVWLHRFKENSIGDTDDKNEETFVIQDFSERAWKAALIRLDAIFSEWRDTLADCPESELHERIPFFDEEVFWWMAISNLCTHNVYHIGQIVLIRQKQGSWVKNSW</sequence>
<evidence type="ECO:0000256" key="1">
    <source>
        <dbReference type="SAM" id="MobiDB-lite"/>
    </source>
</evidence>
<dbReference type="RefSeq" id="WP_181752086.1">
    <property type="nucleotide sequence ID" value="NZ_JACEIQ010000010.1"/>
</dbReference>
<dbReference type="Proteomes" id="UP000535491">
    <property type="component" value="Unassembled WGS sequence"/>
</dbReference>
<evidence type="ECO:0000259" key="2">
    <source>
        <dbReference type="Pfam" id="PF12867"/>
    </source>
</evidence>
<organism evidence="3 4">
    <name type="scientific">Paenactinomyces guangxiensis</name>
    <dbReference type="NCBI Taxonomy" id="1490290"/>
    <lineage>
        <taxon>Bacteria</taxon>
        <taxon>Bacillati</taxon>
        <taxon>Bacillota</taxon>
        <taxon>Bacilli</taxon>
        <taxon>Bacillales</taxon>
        <taxon>Thermoactinomycetaceae</taxon>
        <taxon>Paenactinomyces</taxon>
    </lineage>
</organism>
<dbReference type="InterPro" id="IPR024775">
    <property type="entry name" value="DinB-like"/>
</dbReference>
<dbReference type="InterPro" id="IPR034660">
    <property type="entry name" value="DinB/YfiT-like"/>
</dbReference>
<gene>
    <name evidence="3" type="ORF">H1191_11055</name>
</gene>
<evidence type="ECO:0000313" key="3">
    <source>
        <dbReference type="EMBL" id="MBA4494845.1"/>
    </source>
</evidence>
<keyword evidence="4" id="KW-1185">Reference proteome</keyword>
<dbReference type="EMBL" id="JACEIQ010000010">
    <property type="protein sequence ID" value="MBA4494845.1"/>
    <property type="molecule type" value="Genomic_DNA"/>
</dbReference>
<comment type="caution">
    <text evidence="3">The sequence shown here is derived from an EMBL/GenBank/DDBJ whole genome shotgun (WGS) entry which is preliminary data.</text>
</comment>
<dbReference type="AlphaFoldDB" id="A0A7W1WRP9"/>
<name>A0A7W1WRP9_9BACL</name>